<keyword evidence="2" id="KW-1185">Reference proteome</keyword>
<dbReference type="EMBL" id="CM047747">
    <property type="protein sequence ID" value="KAJ0018348.1"/>
    <property type="molecule type" value="Genomic_DNA"/>
</dbReference>
<evidence type="ECO:0000313" key="2">
    <source>
        <dbReference type="Proteomes" id="UP001163603"/>
    </source>
</evidence>
<name>A0ACC0XIX0_9ROSI</name>
<proteinExistence type="predicted"/>
<organism evidence="1 2">
    <name type="scientific">Pistacia integerrima</name>
    <dbReference type="NCBI Taxonomy" id="434235"/>
    <lineage>
        <taxon>Eukaryota</taxon>
        <taxon>Viridiplantae</taxon>
        <taxon>Streptophyta</taxon>
        <taxon>Embryophyta</taxon>
        <taxon>Tracheophyta</taxon>
        <taxon>Spermatophyta</taxon>
        <taxon>Magnoliopsida</taxon>
        <taxon>eudicotyledons</taxon>
        <taxon>Gunneridae</taxon>
        <taxon>Pentapetalae</taxon>
        <taxon>rosids</taxon>
        <taxon>malvids</taxon>
        <taxon>Sapindales</taxon>
        <taxon>Anacardiaceae</taxon>
        <taxon>Pistacia</taxon>
    </lineage>
</organism>
<reference evidence="2" key="1">
    <citation type="journal article" date="2023" name="G3 (Bethesda)">
        <title>Genome assembly and association tests identify interacting loci associated with vigor, precocity, and sex in interspecific pistachio rootstocks.</title>
        <authorList>
            <person name="Palmer W."/>
            <person name="Jacygrad E."/>
            <person name="Sagayaradj S."/>
            <person name="Cavanaugh K."/>
            <person name="Han R."/>
            <person name="Bertier L."/>
            <person name="Beede B."/>
            <person name="Kafkas S."/>
            <person name="Golino D."/>
            <person name="Preece J."/>
            <person name="Michelmore R."/>
        </authorList>
    </citation>
    <scope>NUCLEOTIDE SEQUENCE [LARGE SCALE GENOMIC DNA]</scope>
</reference>
<protein>
    <submittedName>
        <fullName evidence="1">Uncharacterized protein</fullName>
    </submittedName>
</protein>
<sequence>MILIFYITHKVISLHGENQIGSRNDITPDWSHGWNNFDQMLMQVNAKLILLVHRDSKPLLLSNLRTTKMNDDVLAIL</sequence>
<accession>A0ACC0XIX0</accession>
<comment type="caution">
    <text evidence="1">The sequence shown here is derived from an EMBL/GenBank/DDBJ whole genome shotgun (WGS) entry which is preliminary data.</text>
</comment>
<evidence type="ECO:0000313" key="1">
    <source>
        <dbReference type="EMBL" id="KAJ0018348.1"/>
    </source>
</evidence>
<gene>
    <name evidence="1" type="ORF">Pint_12244</name>
</gene>
<dbReference type="Proteomes" id="UP001163603">
    <property type="component" value="Chromosome 12"/>
</dbReference>